<dbReference type="Proteomes" id="UP000678499">
    <property type="component" value="Unassembled WGS sequence"/>
</dbReference>
<protein>
    <submittedName>
        <fullName evidence="2">Uncharacterized protein</fullName>
    </submittedName>
</protein>
<gene>
    <name evidence="2" type="ORF">NMOB1V02_LOCUS3321</name>
</gene>
<evidence type="ECO:0000313" key="2">
    <source>
        <dbReference type="EMBL" id="CAD7275529.1"/>
    </source>
</evidence>
<keyword evidence="1" id="KW-1133">Transmembrane helix</keyword>
<keyword evidence="1" id="KW-0472">Membrane</keyword>
<organism evidence="2">
    <name type="scientific">Notodromas monacha</name>
    <dbReference type="NCBI Taxonomy" id="399045"/>
    <lineage>
        <taxon>Eukaryota</taxon>
        <taxon>Metazoa</taxon>
        <taxon>Ecdysozoa</taxon>
        <taxon>Arthropoda</taxon>
        <taxon>Crustacea</taxon>
        <taxon>Oligostraca</taxon>
        <taxon>Ostracoda</taxon>
        <taxon>Podocopa</taxon>
        <taxon>Podocopida</taxon>
        <taxon>Cypridocopina</taxon>
        <taxon>Cypridoidea</taxon>
        <taxon>Cyprididae</taxon>
        <taxon>Notodromas</taxon>
    </lineage>
</organism>
<dbReference type="AlphaFoldDB" id="A0A7R9BK83"/>
<keyword evidence="3" id="KW-1185">Reference proteome</keyword>
<feature type="transmembrane region" description="Helical" evidence="1">
    <location>
        <begin position="24"/>
        <end position="46"/>
    </location>
</feature>
<dbReference type="EMBL" id="OA882470">
    <property type="protein sequence ID" value="CAD7275529.1"/>
    <property type="molecule type" value="Genomic_DNA"/>
</dbReference>
<evidence type="ECO:0000256" key="1">
    <source>
        <dbReference type="SAM" id="Phobius"/>
    </source>
</evidence>
<dbReference type="OrthoDB" id="6344485at2759"/>
<accession>A0A7R9BK83</accession>
<sequence length="74" mass="8513">MPLGYSMYLLSSILLGEEPTVEDFILLVGTSVAFIAFILWCCFPVVPKEPVQNSDGESKYFQYRKADSYDERMY</sequence>
<reference evidence="2" key="1">
    <citation type="submission" date="2020-11" db="EMBL/GenBank/DDBJ databases">
        <authorList>
            <person name="Tran Van P."/>
        </authorList>
    </citation>
    <scope>NUCLEOTIDE SEQUENCE</scope>
</reference>
<keyword evidence="1" id="KW-0812">Transmembrane</keyword>
<evidence type="ECO:0000313" key="3">
    <source>
        <dbReference type="Proteomes" id="UP000678499"/>
    </source>
</evidence>
<dbReference type="EMBL" id="CAJPEX010000433">
    <property type="protein sequence ID" value="CAG0915681.1"/>
    <property type="molecule type" value="Genomic_DNA"/>
</dbReference>
<name>A0A7R9BK83_9CRUS</name>
<proteinExistence type="predicted"/>